<dbReference type="InterPro" id="IPR000748">
    <property type="entry name" value="PsdUridine_synth_RsuA/RluB/E/F"/>
</dbReference>
<dbReference type="Proteomes" id="UP000001299">
    <property type="component" value="Chromosome 1"/>
</dbReference>
<dbReference type="EMBL" id="CP001810">
    <property type="protein sequence ID" value="ADL34152.1"/>
    <property type="molecule type" value="Genomic_DNA"/>
</dbReference>
<sequence length="237" mass="26733">MRLNQYIAACGICSRREADKLVAAGRVKVNGISAQAGIQVEDSDEVFVDNKKISLVKENVVLAYYKPVGVVCTEKDTHAERTVTSEVKYPTRVTYAGRLDKDSEGLLILSNDGNLINAMMKSSNKHEKEYEVSVDREISGDFLNRMSNGVYLEELDRTTRGCKVTRTGKKSFRIILTQGLNRQIRRMCNALGYNVESLKRIRVMTVKLSDYDIMPGQYVELDKKSIESLYKACGLRK</sequence>
<proteinExistence type="inferred from homology"/>
<dbReference type="CDD" id="cd00165">
    <property type="entry name" value="S4"/>
    <property type="match status" value="1"/>
</dbReference>
<evidence type="ECO:0000313" key="7">
    <source>
        <dbReference type="Proteomes" id="UP000001299"/>
    </source>
</evidence>
<keyword evidence="7" id="KW-1185">Reference proteome</keyword>
<dbReference type="PROSITE" id="PS01149">
    <property type="entry name" value="PSI_RSU"/>
    <property type="match status" value="1"/>
</dbReference>
<dbReference type="NCBIfam" id="TIGR00093">
    <property type="entry name" value="pseudouridine synthase"/>
    <property type="match status" value="1"/>
</dbReference>
<feature type="domain" description="RNA-binding S4" evidence="5">
    <location>
        <begin position="1"/>
        <end position="61"/>
    </location>
</feature>
<dbReference type="eggNOG" id="COG1187">
    <property type="taxonomic scope" value="Bacteria"/>
</dbReference>
<keyword evidence="2 4" id="KW-0413">Isomerase</keyword>
<dbReference type="PROSITE" id="PS50889">
    <property type="entry name" value="S4"/>
    <property type="match status" value="1"/>
</dbReference>
<dbReference type="InterPro" id="IPR042092">
    <property type="entry name" value="PsdUridine_s_RsuA/RluB/E/F_cat"/>
</dbReference>
<dbReference type="STRING" id="515622.bpr_I1415"/>
<dbReference type="Pfam" id="PF00849">
    <property type="entry name" value="PseudoU_synth_2"/>
    <property type="match status" value="1"/>
</dbReference>
<evidence type="ECO:0000256" key="3">
    <source>
        <dbReference type="PROSITE-ProRule" id="PRU00182"/>
    </source>
</evidence>
<dbReference type="GO" id="GO:0120159">
    <property type="term" value="F:rRNA pseudouridine synthase activity"/>
    <property type="evidence" value="ECO:0007669"/>
    <property type="project" value="UniProtKB-ARBA"/>
</dbReference>
<dbReference type="InterPro" id="IPR036986">
    <property type="entry name" value="S4_RNA-bd_sf"/>
</dbReference>
<dbReference type="GO" id="GO:0000455">
    <property type="term" value="P:enzyme-directed rRNA pseudouridine synthesis"/>
    <property type="evidence" value="ECO:0007669"/>
    <property type="project" value="UniProtKB-ARBA"/>
</dbReference>
<name>E0RUW1_BUTPB</name>
<dbReference type="Gene3D" id="3.30.70.580">
    <property type="entry name" value="Pseudouridine synthase I, catalytic domain, N-terminal subdomain"/>
    <property type="match status" value="1"/>
</dbReference>
<dbReference type="FunFam" id="3.10.290.10:FF:000003">
    <property type="entry name" value="Pseudouridine synthase"/>
    <property type="match status" value="1"/>
</dbReference>
<dbReference type="SUPFAM" id="SSF55174">
    <property type="entry name" value="Alpha-L RNA-binding motif"/>
    <property type="match status" value="1"/>
</dbReference>
<dbReference type="HOGENOM" id="CLU_024979_1_2_9"/>
<dbReference type="SUPFAM" id="SSF55120">
    <property type="entry name" value="Pseudouridine synthase"/>
    <property type="match status" value="1"/>
</dbReference>
<dbReference type="InterPro" id="IPR020094">
    <property type="entry name" value="TruA/RsuA/RluB/E/F_N"/>
</dbReference>
<evidence type="ECO:0000256" key="1">
    <source>
        <dbReference type="ARBA" id="ARBA00008348"/>
    </source>
</evidence>
<comment type="similarity">
    <text evidence="1 4">Belongs to the pseudouridine synthase RsuA family.</text>
</comment>
<dbReference type="InterPro" id="IPR006145">
    <property type="entry name" value="PsdUridine_synth_RsuA/RluA"/>
</dbReference>
<gene>
    <name evidence="6" type="ordered locus">bpr_I1415</name>
</gene>
<evidence type="ECO:0000313" key="6">
    <source>
        <dbReference type="EMBL" id="ADL34152.1"/>
    </source>
</evidence>
<dbReference type="InterPro" id="IPR018496">
    <property type="entry name" value="PsdUridine_synth_RsuA/RluB_CS"/>
</dbReference>
<protein>
    <recommendedName>
        <fullName evidence="4">Pseudouridine synthase</fullName>
        <ecNumber evidence="4">5.4.99.-</ecNumber>
    </recommendedName>
</protein>
<keyword evidence="3" id="KW-0694">RNA-binding</keyword>
<accession>E0RUW1</accession>
<dbReference type="FunFam" id="3.30.70.1560:FF:000002">
    <property type="entry name" value="Pseudouridine synthase"/>
    <property type="match status" value="1"/>
</dbReference>
<reference evidence="6 7" key="1">
    <citation type="journal article" date="2010" name="PLoS ONE">
        <title>The glycobiome of the rumen bacterium Butyrivibrio proteoclasticus B316(T) highlights adaptation to a polysaccharide-rich environment.</title>
        <authorList>
            <person name="Kelly W.J."/>
            <person name="Leahy S.C."/>
            <person name="Altermann E."/>
            <person name="Yeoman C.J."/>
            <person name="Dunne J.C."/>
            <person name="Kong Z."/>
            <person name="Pacheco D.M."/>
            <person name="Li D."/>
            <person name="Noel S.J."/>
            <person name="Moon C.D."/>
            <person name="Cookson A.L."/>
            <person name="Attwood G.T."/>
        </authorList>
    </citation>
    <scope>NUCLEOTIDE SEQUENCE [LARGE SCALE GENOMIC DNA]</scope>
    <source>
        <strain evidence="7">ATCC 51982 / DSM 14932 / B316</strain>
    </source>
</reference>
<dbReference type="Gene3D" id="3.10.290.10">
    <property type="entry name" value="RNA-binding S4 domain"/>
    <property type="match status" value="1"/>
</dbReference>
<dbReference type="KEGG" id="bpb:bpr_I1415"/>
<organism evidence="6 7">
    <name type="scientific">Butyrivibrio proteoclasticus (strain ATCC 51982 / DSM 14932 / B316)</name>
    <name type="common">Clostridium proteoclasticum</name>
    <dbReference type="NCBI Taxonomy" id="515622"/>
    <lineage>
        <taxon>Bacteria</taxon>
        <taxon>Bacillati</taxon>
        <taxon>Bacillota</taxon>
        <taxon>Clostridia</taxon>
        <taxon>Lachnospirales</taxon>
        <taxon>Lachnospiraceae</taxon>
        <taxon>Butyrivibrio</taxon>
    </lineage>
</organism>
<dbReference type="AlphaFoldDB" id="E0RUW1"/>
<evidence type="ECO:0000256" key="4">
    <source>
        <dbReference type="RuleBase" id="RU003887"/>
    </source>
</evidence>
<dbReference type="PANTHER" id="PTHR47683">
    <property type="entry name" value="PSEUDOURIDINE SYNTHASE FAMILY PROTEIN-RELATED"/>
    <property type="match status" value="1"/>
</dbReference>
<dbReference type="EC" id="5.4.99.-" evidence="4"/>
<evidence type="ECO:0000259" key="5">
    <source>
        <dbReference type="SMART" id="SM00363"/>
    </source>
</evidence>
<dbReference type="GO" id="GO:0003723">
    <property type="term" value="F:RNA binding"/>
    <property type="evidence" value="ECO:0007669"/>
    <property type="project" value="UniProtKB-KW"/>
</dbReference>
<dbReference type="InterPro" id="IPR020103">
    <property type="entry name" value="PsdUridine_synth_cat_dom_sf"/>
</dbReference>
<dbReference type="Pfam" id="PF01479">
    <property type="entry name" value="S4"/>
    <property type="match status" value="1"/>
</dbReference>
<dbReference type="InterPro" id="IPR002942">
    <property type="entry name" value="S4_RNA-bd"/>
</dbReference>
<dbReference type="InterPro" id="IPR050343">
    <property type="entry name" value="RsuA_PseudoU_synthase"/>
</dbReference>
<dbReference type="Gene3D" id="3.30.70.1560">
    <property type="entry name" value="Alpha-L RNA-binding motif"/>
    <property type="match status" value="1"/>
</dbReference>
<dbReference type="SMART" id="SM00363">
    <property type="entry name" value="S4"/>
    <property type="match status" value="1"/>
</dbReference>
<dbReference type="PANTHER" id="PTHR47683:SF2">
    <property type="entry name" value="RNA-BINDING S4 DOMAIN-CONTAINING PROTEIN"/>
    <property type="match status" value="1"/>
</dbReference>
<dbReference type="RefSeq" id="WP_013280806.1">
    <property type="nucleotide sequence ID" value="NC_014387.1"/>
</dbReference>
<evidence type="ECO:0000256" key="2">
    <source>
        <dbReference type="ARBA" id="ARBA00023235"/>
    </source>
</evidence>